<keyword evidence="1" id="KW-0732">Signal</keyword>
<dbReference type="AlphaFoldDB" id="A0A8C9NDU8"/>
<evidence type="ECO:0000313" key="2">
    <source>
        <dbReference type="Ensembl" id="ENSSCAP00000015742.1"/>
    </source>
</evidence>
<dbReference type="InterPro" id="IPR001646">
    <property type="entry name" value="5peptide_repeat"/>
</dbReference>
<evidence type="ECO:0000256" key="1">
    <source>
        <dbReference type="SAM" id="SignalP"/>
    </source>
</evidence>
<reference evidence="2" key="2">
    <citation type="submission" date="2025-09" db="UniProtKB">
        <authorList>
            <consortium name="Ensembl"/>
        </authorList>
    </citation>
    <scope>IDENTIFICATION</scope>
</reference>
<feature type="signal peptide" evidence="1">
    <location>
        <begin position="1"/>
        <end position="15"/>
    </location>
</feature>
<dbReference type="Pfam" id="PF00805">
    <property type="entry name" value="Pentapeptide"/>
    <property type="match status" value="1"/>
</dbReference>
<protein>
    <submittedName>
        <fullName evidence="2">Uncharacterized protein</fullName>
    </submittedName>
</protein>
<dbReference type="SUPFAM" id="SSF141571">
    <property type="entry name" value="Pentapeptide repeat-like"/>
    <property type="match status" value="1"/>
</dbReference>
<organism evidence="2 3">
    <name type="scientific">Serinus canaria</name>
    <name type="common">Island canary</name>
    <name type="synonym">Fringilla canaria</name>
    <dbReference type="NCBI Taxonomy" id="9135"/>
    <lineage>
        <taxon>Eukaryota</taxon>
        <taxon>Metazoa</taxon>
        <taxon>Chordata</taxon>
        <taxon>Craniata</taxon>
        <taxon>Vertebrata</taxon>
        <taxon>Euteleostomi</taxon>
        <taxon>Archelosauria</taxon>
        <taxon>Archosauria</taxon>
        <taxon>Dinosauria</taxon>
        <taxon>Saurischia</taxon>
        <taxon>Theropoda</taxon>
        <taxon>Coelurosauria</taxon>
        <taxon>Aves</taxon>
        <taxon>Neognathae</taxon>
        <taxon>Neoaves</taxon>
        <taxon>Telluraves</taxon>
        <taxon>Australaves</taxon>
        <taxon>Passeriformes</taxon>
        <taxon>Passeroidea</taxon>
        <taxon>Fringillidae</taxon>
        <taxon>Carduelinae</taxon>
        <taxon>Serinus</taxon>
    </lineage>
</organism>
<reference evidence="2" key="1">
    <citation type="submission" date="2025-08" db="UniProtKB">
        <authorList>
            <consortium name="Ensembl"/>
        </authorList>
    </citation>
    <scope>IDENTIFICATION</scope>
</reference>
<accession>A0A8C9NDU8</accession>
<keyword evidence="3" id="KW-1185">Reference proteome</keyword>
<sequence length="125" mass="14814">HLLMAMAMMTEFLLAMMIQMGSRDRKKAECIFREGILNFEGMHFEGMHFKKCILKECIFRECILRECNLRECILREGILRECTLRESGPRPSWDLHPLQSHCPLLPSCPLLLWWHSCAQFLLEHH</sequence>
<evidence type="ECO:0000313" key="3">
    <source>
        <dbReference type="Proteomes" id="UP000694409"/>
    </source>
</evidence>
<dbReference type="Gene3D" id="2.160.20.80">
    <property type="entry name" value="E3 ubiquitin-protein ligase SopA"/>
    <property type="match status" value="1"/>
</dbReference>
<name>A0A8C9NDU8_SERCA</name>
<proteinExistence type="predicted"/>
<dbReference type="Proteomes" id="UP000694409">
    <property type="component" value="Unassembled WGS sequence"/>
</dbReference>
<dbReference type="Ensembl" id="ENSSCAT00000017628.1">
    <property type="protein sequence ID" value="ENSSCAP00000015742.1"/>
    <property type="gene ID" value="ENSSCAG00000011529.1"/>
</dbReference>
<feature type="chain" id="PRO_5034845500" evidence="1">
    <location>
        <begin position="16"/>
        <end position="125"/>
    </location>
</feature>